<accession>A0A7S3HNG9</accession>
<dbReference type="EMBL" id="HBIC01057586">
    <property type="protein sequence ID" value="CAE0300622.1"/>
    <property type="molecule type" value="Transcribed_RNA"/>
</dbReference>
<feature type="region of interest" description="Disordered" evidence="11">
    <location>
        <begin position="1"/>
        <end position="60"/>
    </location>
</feature>
<reference evidence="12" key="1">
    <citation type="submission" date="2021-01" db="EMBL/GenBank/DDBJ databases">
        <authorList>
            <person name="Corre E."/>
            <person name="Pelletier E."/>
            <person name="Niang G."/>
            <person name="Scheremetjew M."/>
            <person name="Finn R."/>
            <person name="Kale V."/>
            <person name="Holt S."/>
            <person name="Cochrane G."/>
            <person name="Meng A."/>
            <person name="Brown T."/>
            <person name="Cohen L."/>
        </authorList>
    </citation>
    <scope>NUCLEOTIDE SEQUENCE</scope>
    <source>
        <strain evidence="12">CCAP 955/1</strain>
    </source>
</reference>
<proteinExistence type="inferred from homology"/>
<keyword evidence="5 10" id="KW-0999">Mitochondrion inner membrane</keyword>
<organism evidence="12">
    <name type="scientific">Spumella elongata</name>
    <dbReference type="NCBI Taxonomy" id="89044"/>
    <lineage>
        <taxon>Eukaryota</taxon>
        <taxon>Sar</taxon>
        <taxon>Stramenopiles</taxon>
        <taxon>Ochrophyta</taxon>
        <taxon>Chrysophyceae</taxon>
        <taxon>Chromulinales</taxon>
        <taxon>Chromulinaceae</taxon>
        <taxon>Spumella</taxon>
    </lineage>
</organism>
<evidence type="ECO:0000256" key="1">
    <source>
        <dbReference type="ARBA" id="ARBA00004273"/>
    </source>
</evidence>
<evidence type="ECO:0000256" key="10">
    <source>
        <dbReference type="RuleBase" id="RU363130"/>
    </source>
</evidence>
<comment type="subcellular location">
    <subcellularLocation>
        <location evidence="1 10">Mitochondrion inner membrane</location>
    </subcellularLocation>
</comment>
<evidence type="ECO:0000256" key="7">
    <source>
        <dbReference type="ARBA" id="ARBA00023128"/>
    </source>
</evidence>
<dbReference type="AlphaFoldDB" id="A0A7S3HNG9"/>
<comment type="catalytic activity">
    <reaction evidence="10">
        <text>holo-[cytochrome c] = apo-[cytochrome c] + heme b</text>
        <dbReference type="Rhea" id="RHEA:22648"/>
        <dbReference type="Rhea" id="RHEA-COMP:10725"/>
        <dbReference type="Rhea" id="RHEA-COMP:10726"/>
        <dbReference type="ChEBI" id="CHEBI:29950"/>
        <dbReference type="ChEBI" id="CHEBI:60344"/>
        <dbReference type="ChEBI" id="CHEBI:83739"/>
        <dbReference type="EC" id="4.4.1.17"/>
    </reaction>
</comment>
<protein>
    <recommendedName>
        <fullName evidence="10">Holocytochrome c-type synthase</fullName>
        <ecNumber evidence="10">4.4.1.17</ecNumber>
    </recommendedName>
</protein>
<comment type="similarity">
    <text evidence="2 10">Belongs to the cytochrome c-type heme lyase family.</text>
</comment>
<evidence type="ECO:0000256" key="8">
    <source>
        <dbReference type="ARBA" id="ARBA00023136"/>
    </source>
</evidence>
<dbReference type="EC" id="4.4.1.17" evidence="10"/>
<dbReference type="PROSITE" id="PS00822">
    <property type="entry name" value="CYTO_HEME_LYASE_2"/>
    <property type="match status" value="1"/>
</dbReference>
<evidence type="ECO:0000256" key="5">
    <source>
        <dbReference type="ARBA" id="ARBA00022792"/>
    </source>
</evidence>
<keyword evidence="3 10" id="KW-0349">Heme</keyword>
<evidence type="ECO:0000256" key="4">
    <source>
        <dbReference type="ARBA" id="ARBA00022723"/>
    </source>
</evidence>
<evidence type="ECO:0000256" key="3">
    <source>
        <dbReference type="ARBA" id="ARBA00022617"/>
    </source>
</evidence>
<dbReference type="GO" id="GO:0005743">
    <property type="term" value="C:mitochondrial inner membrane"/>
    <property type="evidence" value="ECO:0007669"/>
    <property type="project" value="UniProtKB-SubCell"/>
</dbReference>
<name>A0A7S3HNG9_9STRA</name>
<gene>
    <name evidence="12" type="ORF">SELO1098_LOCUS29478</name>
</gene>
<evidence type="ECO:0000256" key="9">
    <source>
        <dbReference type="ARBA" id="ARBA00023239"/>
    </source>
</evidence>
<dbReference type="PROSITE" id="PS00821">
    <property type="entry name" value="CYTO_HEME_LYASE_1"/>
    <property type="match status" value="1"/>
</dbReference>
<evidence type="ECO:0000256" key="2">
    <source>
        <dbReference type="ARBA" id="ARBA00007255"/>
    </source>
</evidence>
<dbReference type="GO" id="GO:0046872">
    <property type="term" value="F:metal ion binding"/>
    <property type="evidence" value="ECO:0007669"/>
    <property type="project" value="UniProtKB-KW"/>
</dbReference>
<evidence type="ECO:0000313" key="12">
    <source>
        <dbReference type="EMBL" id="CAE0300622.1"/>
    </source>
</evidence>
<evidence type="ECO:0000256" key="6">
    <source>
        <dbReference type="ARBA" id="ARBA00023004"/>
    </source>
</evidence>
<sequence>MEDRCPVDHKKSESCPVDHSKVESCPVDHGQQDGCPVDHSKNTAESCPVDHGSAASSNNPLYNTNANDFVFDQSRTADQKANLSVKRATSTIPKGDFTPEHQPKATEKWVYPSEQQYYNAMKRKGYNPSEADIPAVLFIHNHVNEKGWSQVKEWEAYSGFPNPKLKKFMGKPTQLSPKARLLNMIGYSKPFDRHDWIVERPDGQEVRYVIDFYGGARNINPSKPQPVSIYLDVRPAADSVSAIVARLSFSWRQRFQPFTLPKWCLMGSPFFKAVHERSEKNGKL</sequence>
<dbReference type="Pfam" id="PF01265">
    <property type="entry name" value="Cyto_heme_lyase"/>
    <property type="match status" value="2"/>
</dbReference>
<dbReference type="PANTHER" id="PTHR12743">
    <property type="entry name" value="CYTOCHROME C1 HEME LYASE"/>
    <property type="match status" value="1"/>
</dbReference>
<dbReference type="GO" id="GO:0004408">
    <property type="term" value="F:holocytochrome-c synthase activity"/>
    <property type="evidence" value="ECO:0007669"/>
    <property type="project" value="UniProtKB-EC"/>
</dbReference>
<feature type="compositionally biased region" description="Basic and acidic residues" evidence="11">
    <location>
        <begin position="1"/>
        <end position="22"/>
    </location>
</feature>
<keyword evidence="9 10" id="KW-0456">Lyase</keyword>
<dbReference type="InterPro" id="IPR000511">
    <property type="entry name" value="Holocyt_c/c1_synthase"/>
</dbReference>
<keyword evidence="7 10" id="KW-0496">Mitochondrion</keyword>
<keyword evidence="4 10" id="KW-0479">Metal-binding</keyword>
<keyword evidence="6 10" id="KW-0408">Iron</keyword>
<evidence type="ECO:0000256" key="11">
    <source>
        <dbReference type="SAM" id="MobiDB-lite"/>
    </source>
</evidence>
<comment type="function">
    <text evidence="10">Lyase that catalyzes the covalent linking of the heme group to the cytochrome C apoprotein to produce the mature functional cytochrome.</text>
</comment>
<dbReference type="PANTHER" id="PTHR12743:SF0">
    <property type="entry name" value="HOLOCYTOCHROME C-TYPE SYNTHASE"/>
    <property type="match status" value="1"/>
</dbReference>
<keyword evidence="8 10" id="KW-0472">Membrane</keyword>